<dbReference type="Proteomes" id="UP001146120">
    <property type="component" value="Unassembled WGS sequence"/>
</dbReference>
<dbReference type="GO" id="GO:0005737">
    <property type="term" value="C:cytoplasm"/>
    <property type="evidence" value="ECO:0007669"/>
    <property type="project" value="TreeGrafter"/>
</dbReference>
<dbReference type="InterPro" id="IPR005645">
    <property type="entry name" value="FSH-like_dom"/>
</dbReference>
<dbReference type="Gene3D" id="3.40.50.1820">
    <property type="entry name" value="alpha/beta hydrolase"/>
    <property type="match status" value="1"/>
</dbReference>
<proteinExistence type="predicted"/>
<dbReference type="PANTHER" id="PTHR48070:SF6">
    <property type="entry name" value="ESTERASE OVCA2"/>
    <property type="match status" value="1"/>
</dbReference>
<dbReference type="InterPro" id="IPR050593">
    <property type="entry name" value="LovG"/>
</dbReference>
<dbReference type="EMBL" id="DAKRPA010000004">
    <property type="protein sequence ID" value="DBA04974.1"/>
    <property type="molecule type" value="Genomic_DNA"/>
</dbReference>
<evidence type="ECO:0000313" key="3">
    <source>
        <dbReference type="EMBL" id="DBA04974.1"/>
    </source>
</evidence>
<comment type="caution">
    <text evidence="3">The sequence shown here is derived from an EMBL/GenBank/DDBJ whole genome shotgun (WGS) entry which is preliminary data.</text>
</comment>
<protein>
    <recommendedName>
        <fullName evidence="2">Serine hydrolase domain-containing protein</fullName>
    </recommendedName>
</protein>
<evidence type="ECO:0000313" key="4">
    <source>
        <dbReference type="Proteomes" id="UP001146120"/>
    </source>
</evidence>
<evidence type="ECO:0000259" key="2">
    <source>
        <dbReference type="Pfam" id="PF03959"/>
    </source>
</evidence>
<dbReference type="InterPro" id="IPR029058">
    <property type="entry name" value="AB_hydrolase_fold"/>
</dbReference>
<dbReference type="SUPFAM" id="SSF53474">
    <property type="entry name" value="alpha/beta-Hydrolases"/>
    <property type="match status" value="1"/>
</dbReference>
<dbReference type="PANTHER" id="PTHR48070">
    <property type="entry name" value="ESTERASE OVCA2"/>
    <property type="match status" value="1"/>
</dbReference>
<feature type="domain" description="Serine hydrolase" evidence="2">
    <location>
        <begin position="1"/>
        <end position="188"/>
    </location>
</feature>
<name>A0AAV2ZHC5_9STRA</name>
<reference evidence="3" key="2">
    <citation type="journal article" date="2023" name="Microbiol Resour">
        <title>Decontamination and Annotation of the Draft Genome Sequence of the Oomycete Lagenidium giganteum ARSEF 373.</title>
        <authorList>
            <person name="Morgan W.R."/>
            <person name="Tartar A."/>
        </authorList>
    </citation>
    <scope>NUCLEOTIDE SEQUENCE</scope>
    <source>
        <strain evidence="3">ARSEF 373</strain>
    </source>
</reference>
<keyword evidence="1" id="KW-0378">Hydrolase</keyword>
<keyword evidence="4" id="KW-1185">Reference proteome</keyword>
<dbReference type="GO" id="GO:0005634">
    <property type="term" value="C:nucleus"/>
    <property type="evidence" value="ECO:0007669"/>
    <property type="project" value="TreeGrafter"/>
</dbReference>
<reference evidence="3" key="1">
    <citation type="submission" date="2022-11" db="EMBL/GenBank/DDBJ databases">
        <authorList>
            <person name="Morgan W.R."/>
            <person name="Tartar A."/>
        </authorList>
    </citation>
    <scope>NUCLEOTIDE SEQUENCE</scope>
    <source>
        <strain evidence="3">ARSEF 373</strain>
    </source>
</reference>
<dbReference type="Pfam" id="PF03959">
    <property type="entry name" value="FSH1"/>
    <property type="match status" value="1"/>
</dbReference>
<accession>A0AAV2ZHC5</accession>
<sequence>MPRPVRVLCLHGFRTNDKVMMNQTRGLRAALGDRAEFIYLNGLFEARGPSDDTIRKHHAEDGPFYEWYDVRPADAHEVQNPVYGVRYDGLEDAIRWMDEQMQILGPVDVVVGFSQGAVLLTILTMYYWKTQKKLYWKLCVCVGGVRVRDVACEDLFEDGKGLDTVPLPSIHIAGQKDPFHSESLQLANRRVAGQYAAFYAELATVVLGLCQNDSNAADYQHARL</sequence>
<organism evidence="3 4">
    <name type="scientific">Lagenidium giganteum</name>
    <dbReference type="NCBI Taxonomy" id="4803"/>
    <lineage>
        <taxon>Eukaryota</taxon>
        <taxon>Sar</taxon>
        <taxon>Stramenopiles</taxon>
        <taxon>Oomycota</taxon>
        <taxon>Peronosporomycetes</taxon>
        <taxon>Pythiales</taxon>
        <taxon>Pythiaceae</taxon>
    </lineage>
</organism>
<gene>
    <name evidence="3" type="ORF">N0F65_006976</name>
</gene>
<dbReference type="AlphaFoldDB" id="A0AAV2ZHC5"/>
<dbReference type="GO" id="GO:0016787">
    <property type="term" value="F:hydrolase activity"/>
    <property type="evidence" value="ECO:0007669"/>
    <property type="project" value="UniProtKB-KW"/>
</dbReference>
<evidence type="ECO:0000256" key="1">
    <source>
        <dbReference type="ARBA" id="ARBA00022801"/>
    </source>
</evidence>